<gene>
    <name evidence="1" type="ORF">K503DRAFT_658053</name>
</gene>
<protein>
    <submittedName>
        <fullName evidence="1">Uncharacterized protein</fullName>
    </submittedName>
</protein>
<dbReference type="Proteomes" id="UP000092154">
    <property type="component" value="Unassembled WGS sequence"/>
</dbReference>
<dbReference type="OrthoDB" id="2638305at2759"/>
<dbReference type="AlphaFoldDB" id="A0A1B7MHA2"/>
<name>A0A1B7MHA2_9AGAM</name>
<feature type="non-terminal residue" evidence="1">
    <location>
        <position position="73"/>
    </location>
</feature>
<reference evidence="1 2" key="1">
    <citation type="submission" date="2016-06" db="EMBL/GenBank/DDBJ databases">
        <title>Comparative genomics of the ectomycorrhizal sister species Rhizopogon vinicolor and Rhizopogon vesiculosus (Basidiomycota: Boletales) reveals a divergence of the mating type B locus.</title>
        <authorList>
            <consortium name="DOE Joint Genome Institute"/>
            <person name="Mujic A.B."/>
            <person name="Kuo A."/>
            <person name="Tritt A."/>
            <person name="Lipzen A."/>
            <person name="Chen C."/>
            <person name="Johnson J."/>
            <person name="Sharma A."/>
            <person name="Barry K."/>
            <person name="Grigoriev I.V."/>
            <person name="Spatafora J.W."/>
        </authorList>
    </citation>
    <scope>NUCLEOTIDE SEQUENCE [LARGE SCALE GENOMIC DNA]</scope>
    <source>
        <strain evidence="1 2">AM-OR11-026</strain>
    </source>
</reference>
<evidence type="ECO:0000313" key="2">
    <source>
        <dbReference type="Proteomes" id="UP000092154"/>
    </source>
</evidence>
<feature type="non-terminal residue" evidence="1">
    <location>
        <position position="1"/>
    </location>
</feature>
<accession>A0A1B7MHA2</accession>
<dbReference type="InParanoid" id="A0A1B7MHA2"/>
<evidence type="ECO:0000313" key="1">
    <source>
        <dbReference type="EMBL" id="OAX31969.1"/>
    </source>
</evidence>
<sequence length="73" mass="8445">RKAHTCSRCKTIMYPRSRELRVQSQTGLCADGARQVSKNGPPPPWLQPPGIFSERKHFHLHAFLETVKQIYEQ</sequence>
<organism evidence="1 2">
    <name type="scientific">Rhizopogon vinicolor AM-OR11-026</name>
    <dbReference type="NCBI Taxonomy" id="1314800"/>
    <lineage>
        <taxon>Eukaryota</taxon>
        <taxon>Fungi</taxon>
        <taxon>Dikarya</taxon>
        <taxon>Basidiomycota</taxon>
        <taxon>Agaricomycotina</taxon>
        <taxon>Agaricomycetes</taxon>
        <taxon>Agaricomycetidae</taxon>
        <taxon>Boletales</taxon>
        <taxon>Suillineae</taxon>
        <taxon>Rhizopogonaceae</taxon>
        <taxon>Rhizopogon</taxon>
    </lineage>
</organism>
<dbReference type="EMBL" id="KV449170">
    <property type="protein sequence ID" value="OAX31969.1"/>
    <property type="molecule type" value="Genomic_DNA"/>
</dbReference>
<proteinExistence type="predicted"/>
<keyword evidence="2" id="KW-1185">Reference proteome</keyword>